<dbReference type="Gene3D" id="3.30.70.100">
    <property type="match status" value="1"/>
</dbReference>
<dbReference type="PANTHER" id="PTHR33178">
    <property type="match status" value="1"/>
</dbReference>
<proteinExistence type="predicted"/>
<feature type="domain" description="Stress-response A/B barrel" evidence="3">
    <location>
        <begin position="48"/>
        <end position="142"/>
    </location>
</feature>
<organism evidence="4 5">
    <name type="scientific">Roseimaritima multifibrata</name>
    <dbReference type="NCBI Taxonomy" id="1930274"/>
    <lineage>
        <taxon>Bacteria</taxon>
        <taxon>Pseudomonadati</taxon>
        <taxon>Planctomycetota</taxon>
        <taxon>Planctomycetia</taxon>
        <taxon>Pirellulales</taxon>
        <taxon>Pirellulaceae</taxon>
        <taxon>Roseimaritima</taxon>
    </lineage>
</organism>
<comment type="subunit">
    <text evidence="1">Homodimer.</text>
</comment>
<feature type="chain" id="PRO_5021845566" evidence="2">
    <location>
        <begin position="35"/>
        <end position="146"/>
    </location>
</feature>
<dbReference type="RefSeq" id="WP_246109876.1">
    <property type="nucleotide sequence ID" value="NZ_CP036262.1"/>
</dbReference>
<name>A0A517MFP9_9BACT</name>
<keyword evidence="5" id="KW-1185">Reference proteome</keyword>
<dbReference type="InterPro" id="IPR044662">
    <property type="entry name" value="HS1/DABB1-like"/>
</dbReference>
<dbReference type="PROSITE" id="PS51502">
    <property type="entry name" value="S_R_A_B_BARREL"/>
    <property type="match status" value="1"/>
</dbReference>
<dbReference type="InterPro" id="IPR011008">
    <property type="entry name" value="Dimeric_a/b-barrel"/>
</dbReference>
<dbReference type="InterPro" id="IPR013097">
    <property type="entry name" value="Dabb"/>
</dbReference>
<evidence type="ECO:0000313" key="4">
    <source>
        <dbReference type="EMBL" id="QDS93724.1"/>
    </source>
</evidence>
<gene>
    <name evidence="4" type="ORF">FF011L_24970</name>
</gene>
<dbReference type="KEGG" id="rml:FF011L_24970"/>
<dbReference type="SMART" id="SM00886">
    <property type="entry name" value="Dabb"/>
    <property type="match status" value="1"/>
</dbReference>
<accession>A0A517MFP9</accession>
<dbReference type="Proteomes" id="UP000320672">
    <property type="component" value="Chromosome"/>
</dbReference>
<feature type="signal peptide" evidence="2">
    <location>
        <begin position="1"/>
        <end position="34"/>
    </location>
</feature>
<evidence type="ECO:0000256" key="1">
    <source>
        <dbReference type="ARBA" id="ARBA00011738"/>
    </source>
</evidence>
<dbReference type="PANTHER" id="PTHR33178:SF10">
    <property type="entry name" value="STRESS-RESPONSE A_B BARREL DOMAIN-CONTAINING PROTEIN"/>
    <property type="match status" value="1"/>
</dbReference>
<evidence type="ECO:0000256" key="2">
    <source>
        <dbReference type="SAM" id="SignalP"/>
    </source>
</evidence>
<dbReference type="Pfam" id="PF07876">
    <property type="entry name" value="Dabb"/>
    <property type="match status" value="1"/>
</dbReference>
<dbReference type="AlphaFoldDB" id="A0A517MFP9"/>
<dbReference type="EMBL" id="CP036262">
    <property type="protein sequence ID" value="QDS93724.1"/>
    <property type="molecule type" value="Genomic_DNA"/>
</dbReference>
<dbReference type="SUPFAM" id="SSF54909">
    <property type="entry name" value="Dimeric alpha+beta barrel"/>
    <property type="match status" value="1"/>
</dbReference>
<reference evidence="4 5" key="1">
    <citation type="submission" date="2019-02" db="EMBL/GenBank/DDBJ databases">
        <title>Deep-cultivation of Planctomycetes and their phenomic and genomic characterization uncovers novel biology.</title>
        <authorList>
            <person name="Wiegand S."/>
            <person name="Jogler M."/>
            <person name="Boedeker C."/>
            <person name="Pinto D."/>
            <person name="Vollmers J."/>
            <person name="Rivas-Marin E."/>
            <person name="Kohn T."/>
            <person name="Peeters S.H."/>
            <person name="Heuer A."/>
            <person name="Rast P."/>
            <person name="Oberbeckmann S."/>
            <person name="Bunk B."/>
            <person name="Jeske O."/>
            <person name="Meyerdierks A."/>
            <person name="Storesund J.E."/>
            <person name="Kallscheuer N."/>
            <person name="Luecker S."/>
            <person name="Lage O.M."/>
            <person name="Pohl T."/>
            <person name="Merkel B.J."/>
            <person name="Hornburger P."/>
            <person name="Mueller R.-W."/>
            <person name="Bruemmer F."/>
            <person name="Labrenz M."/>
            <person name="Spormann A.M."/>
            <person name="Op den Camp H."/>
            <person name="Overmann J."/>
            <person name="Amann R."/>
            <person name="Jetten M.S.M."/>
            <person name="Mascher T."/>
            <person name="Medema M.H."/>
            <person name="Devos D.P."/>
            <person name="Kaster A.-K."/>
            <person name="Ovreas L."/>
            <person name="Rohde M."/>
            <person name="Galperin M.Y."/>
            <person name="Jogler C."/>
        </authorList>
    </citation>
    <scope>NUCLEOTIDE SEQUENCE [LARGE SCALE GENOMIC DNA]</scope>
    <source>
        <strain evidence="4 5">FF011L</strain>
    </source>
</reference>
<sequence length="146" mass="16309" precursor="true">MNRRLTVIATTLALVLPAVFVLNAFMPTQSTANAATETETETQTPSLLRHVVLFKFNDSATPEEVQEIVTAFAKLPGQIDSIVDFEYGTDNSPEGLADGFTHCFTVTFKSEEGREKYLPHPAHKAFVKILQPHLEKVLVVDYWTKK</sequence>
<evidence type="ECO:0000259" key="3">
    <source>
        <dbReference type="PROSITE" id="PS51502"/>
    </source>
</evidence>
<protein>
    <submittedName>
        <fullName evidence="4">Stress responsive A/B Barrel Domain protein</fullName>
    </submittedName>
</protein>
<evidence type="ECO:0000313" key="5">
    <source>
        <dbReference type="Proteomes" id="UP000320672"/>
    </source>
</evidence>
<keyword evidence="2" id="KW-0732">Signal</keyword>